<dbReference type="SUPFAM" id="SSF52799">
    <property type="entry name" value="(Phosphotyrosine protein) phosphatases II"/>
    <property type="match status" value="1"/>
</dbReference>
<reference evidence="11" key="1">
    <citation type="submission" date="2021-05" db="EMBL/GenBank/DDBJ databases">
        <authorList>
            <person name="Alioto T."/>
            <person name="Alioto T."/>
            <person name="Gomez Garrido J."/>
        </authorList>
    </citation>
    <scope>NUCLEOTIDE SEQUENCE</scope>
</reference>
<keyword evidence="6" id="KW-0904">Protein phosphatase</keyword>
<dbReference type="InterPro" id="IPR047170">
    <property type="entry name" value="PTN12/18/22"/>
</dbReference>
<keyword evidence="5" id="KW-0378">Hydrolase</keyword>
<evidence type="ECO:0000256" key="6">
    <source>
        <dbReference type="ARBA" id="ARBA00022912"/>
    </source>
</evidence>
<comment type="similarity">
    <text evidence="7">Belongs to the protein-tyrosine phosphatase family. Non-receptor class 4 subfamily.</text>
</comment>
<feature type="compositionally biased region" description="Polar residues" evidence="8">
    <location>
        <begin position="703"/>
        <end position="723"/>
    </location>
</feature>
<dbReference type="SMART" id="SM00404">
    <property type="entry name" value="PTPc_motif"/>
    <property type="match status" value="1"/>
</dbReference>
<feature type="domain" description="Tyrosine specific protein phosphatases" evidence="10">
    <location>
        <begin position="221"/>
        <end position="298"/>
    </location>
</feature>
<dbReference type="Pfam" id="PF00102">
    <property type="entry name" value="Y_phosphatase"/>
    <property type="match status" value="1"/>
</dbReference>
<dbReference type="PANTHER" id="PTHR45983">
    <property type="entry name" value="TYROSINE PHOSPHATSE N18, PUTATIVE-RELATED"/>
    <property type="match status" value="1"/>
</dbReference>
<evidence type="ECO:0000256" key="3">
    <source>
        <dbReference type="ARBA" id="ARBA00022490"/>
    </source>
</evidence>
<feature type="region of interest" description="Disordered" evidence="8">
    <location>
        <begin position="482"/>
        <end position="501"/>
    </location>
</feature>
<dbReference type="InterPro" id="IPR003595">
    <property type="entry name" value="Tyr_Pase_cat"/>
</dbReference>
<feature type="domain" description="Tyrosine-protein phosphatase" evidence="9">
    <location>
        <begin position="36"/>
        <end position="307"/>
    </location>
</feature>
<feature type="region of interest" description="Disordered" evidence="8">
    <location>
        <begin position="909"/>
        <end position="958"/>
    </location>
</feature>
<dbReference type="PROSITE" id="PS50055">
    <property type="entry name" value="TYR_PHOSPHATASE_PTP"/>
    <property type="match status" value="1"/>
</dbReference>
<dbReference type="GO" id="GO:0005737">
    <property type="term" value="C:cytoplasm"/>
    <property type="evidence" value="ECO:0007669"/>
    <property type="project" value="UniProtKB-SubCell"/>
</dbReference>
<feature type="region of interest" description="Disordered" evidence="8">
    <location>
        <begin position="874"/>
        <end position="895"/>
    </location>
</feature>
<dbReference type="PRINTS" id="PR00700">
    <property type="entry name" value="PRTYPHPHTASE"/>
</dbReference>
<evidence type="ECO:0000256" key="1">
    <source>
        <dbReference type="ARBA" id="ARBA00004496"/>
    </source>
</evidence>
<feature type="compositionally biased region" description="Basic and acidic residues" evidence="8">
    <location>
        <begin position="541"/>
        <end position="557"/>
    </location>
</feature>
<dbReference type="PROSITE" id="PS00383">
    <property type="entry name" value="TYR_PHOSPHATASE_1"/>
    <property type="match status" value="1"/>
</dbReference>
<dbReference type="EC" id="3.1.3.48" evidence="2"/>
<dbReference type="GO" id="GO:0048666">
    <property type="term" value="P:neuron development"/>
    <property type="evidence" value="ECO:0007669"/>
    <property type="project" value="UniProtKB-ARBA"/>
</dbReference>
<evidence type="ECO:0000259" key="10">
    <source>
        <dbReference type="PROSITE" id="PS50056"/>
    </source>
</evidence>
<evidence type="ECO:0000256" key="7">
    <source>
        <dbReference type="ARBA" id="ARBA00034734"/>
    </source>
</evidence>
<evidence type="ECO:0000256" key="4">
    <source>
        <dbReference type="ARBA" id="ARBA00022553"/>
    </source>
</evidence>
<feature type="compositionally biased region" description="Low complexity" evidence="8">
    <location>
        <begin position="392"/>
        <end position="410"/>
    </location>
</feature>
<dbReference type="EMBL" id="HBUF01030532">
    <property type="protein sequence ID" value="CAG6614526.1"/>
    <property type="molecule type" value="Transcribed_RNA"/>
</dbReference>
<feature type="region of interest" description="Disordered" evidence="8">
    <location>
        <begin position="541"/>
        <end position="560"/>
    </location>
</feature>
<feature type="compositionally biased region" description="Low complexity" evidence="8">
    <location>
        <begin position="911"/>
        <end position="946"/>
    </location>
</feature>
<keyword evidence="11" id="KW-0675">Receptor</keyword>
<evidence type="ECO:0000256" key="8">
    <source>
        <dbReference type="SAM" id="MobiDB-lite"/>
    </source>
</evidence>
<dbReference type="InterPro" id="IPR000242">
    <property type="entry name" value="PTP_cat"/>
</dbReference>
<dbReference type="InterPro" id="IPR029021">
    <property type="entry name" value="Prot-tyrosine_phosphatase-like"/>
</dbReference>
<feature type="region of interest" description="Disordered" evidence="8">
    <location>
        <begin position="326"/>
        <end position="410"/>
    </location>
</feature>
<dbReference type="InterPro" id="IPR016130">
    <property type="entry name" value="Tyr_Pase_AS"/>
</dbReference>
<dbReference type="GO" id="GO:0005634">
    <property type="term" value="C:nucleus"/>
    <property type="evidence" value="ECO:0007669"/>
    <property type="project" value="TreeGrafter"/>
</dbReference>
<name>A0A8D8PUD0_9HEMI</name>
<feature type="compositionally biased region" description="Polar residues" evidence="8">
    <location>
        <begin position="947"/>
        <end position="958"/>
    </location>
</feature>
<evidence type="ECO:0000313" key="11">
    <source>
        <dbReference type="EMBL" id="CAG6614526.1"/>
    </source>
</evidence>
<dbReference type="InterPro" id="IPR000387">
    <property type="entry name" value="Tyr_Pase_dom"/>
</dbReference>
<comment type="subcellular location">
    <subcellularLocation>
        <location evidence="1">Cytoplasm</location>
    </subcellularLocation>
</comment>
<dbReference type="PROSITE" id="PS50056">
    <property type="entry name" value="TYR_PHOSPHATASE_2"/>
    <property type="match status" value="1"/>
</dbReference>
<dbReference type="Gene3D" id="3.90.190.10">
    <property type="entry name" value="Protein tyrosine phosphatase superfamily"/>
    <property type="match status" value="1"/>
</dbReference>
<feature type="compositionally biased region" description="Low complexity" evidence="8">
    <location>
        <begin position="874"/>
        <end position="892"/>
    </location>
</feature>
<accession>A0A8D8PUD0</accession>
<protein>
    <recommendedName>
        <fullName evidence="2">protein-tyrosine-phosphatase</fullName>
        <ecNumber evidence="2">3.1.3.48</ecNumber>
    </recommendedName>
</protein>
<dbReference type="GO" id="GO:0004726">
    <property type="term" value="F:non-membrane spanning protein tyrosine phosphatase activity"/>
    <property type="evidence" value="ECO:0007669"/>
    <property type="project" value="InterPro"/>
</dbReference>
<dbReference type="PANTHER" id="PTHR45983:SF2">
    <property type="entry name" value="PROTEIN-TYROSINE-PHOSPHATASE"/>
    <property type="match status" value="1"/>
</dbReference>
<dbReference type="CDD" id="cd14542">
    <property type="entry name" value="PTPc-N22_18_12"/>
    <property type="match status" value="1"/>
</dbReference>
<keyword evidence="4" id="KW-0597">Phosphoprotein</keyword>
<feature type="compositionally biased region" description="Basic and acidic residues" evidence="8">
    <location>
        <begin position="344"/>
        <end position="353"/>
    </location>
</feature>
<evidence type="ECO:0000256" key="5">
    <source>
        <dbReference type="ARBA" id="ARBA00022801"/>
    </source>
</evidence>
<feature type="region of interest" description="Disordered" evidence="8">
    <location>
        <begin position="591"/>
        <end position="620"/>
    </location>
</feature>
<dbReference type="FunFam" id="3.90.190.10:FF:000045">
    <property type="entry name" value="Tyrosine-protein phosphatase non-receptor type 12"/>
    <property type="match status" value="1"/>
</dbReference>
<organism evidence="11">
    <name type="scientific">Cacopsylla melanoneura</name>
    <dbReference type="NCBI Taxonomy" id="428564"/>
    <lineage>
        <taxon>Eukaryota</taxon>
        <taxon>Metazoa</taxon>
        <taxon>Ecdysozoa</taxon>
        <taxon>Arthropoda</taxon>
        <taxon>Hexapoda</taxon>
        <taxon>Insecta</taxon>
        <taxon>Pterygota</taxon>
        <taxon>Neoptera</taxon>
        <taxon>Paraneoptera</taxon>
        <taxon>Hemiptera</taxon>
        <taxon>Sternorrhyncha</taxon>
        <taxon>Psylloidea</taxon>
        <taxon>Psyllidae</taxon>
        <taxon>Psyllinae</taxon>
        <taxon>Cacopsylla</taxon>
    </lineage>
</organism>
<evidence type="ECO:0000259" key="9">
    <source>
        <dbReference type="PROSITE" id="PS50055"/>
    </source>
</evidence>
<proteinExistence type="inferred from homology"/>
<feature type="compositionally biased region" description="Low complexity" evidence="8">
    <location>
        <begin position="686"/>
        <end position="702"/>
    </location>
</feature>
<keyword evidence="3" id="KW-0963">Cytoplasm</keyword>
<evidence type="ECO:0000256" key="2">
    <source>
        <dbReference type="ARBA" id="ARBA00013064"/>
    </source>
</evidence>
<sequence>MQNYEERIPLRTILQHFVNHVESLELASQSQQKDCYEEEFLDLKLFSESIKTNADFSSSEGEKEVNKKKNRYKDILPFDVSRVILDEYAGIPGSDYINANFIKGASGSMAYIASQGPLPHTVNDFWRMIVQCQVKVIVMACNEKESGKHKCENYWVEEEGVDKQFGMANVRLIKASTICPDFCVRMLKLTYTNSQNKVEERTVCQFHYSAWPDHGVPPLVRPLLDMVRLVRDTQASETLPVLVHCSAGCGRTGTICAIDYVWGLLRAGKLNRDFSLFTLVREMRKQRIAMVQTKEQYILVHQAVKELFLEQLRMIDSHPYENIDSDGCLISSEAPPEPLYDTIESCRRKDPPPRQDQPSNHNKDMETPQKKPLKNNASISSTSQTPQKNFYSQPTTPQNTPSNTPLQTPTKPRIAKLKSLFEKNLTYSHLKCASKNKPSVCRSNSLGAVHVQHKTNMKNSGTPTTPANTDQQKHKIVTIVKPVQKNTSTPPPPPSQTCNVKRSKSLRLLSSSSKLSFNVEQPEPLSVRTLSLESIVDEPSNDRLKQAKSSSHIEKIHTSSSASPYDFEILHKFKYLVSGLGIRERRNSFRKAVEKSSQQNHLVDSHPGKYTPKPFHSNQISSPVAVVKPQRHIKMNSNDDHNDSNNNTSGNNFPQTPSHSTIKSVNYETDPRYASVDHSYKPNNPSQSQRDLQTQSQQSRDSINQSQQNRDSVNLSQSQQSRDSVMVTPKRNVRESNYSSPKTVSGVKMRNRARDDLALCNGNQSSKVKRHASVMLYRNSLIEDSTTHKPLTVWQGSMTSPETSWSQTPGVDIDQVAASMSLQSDSTKKHLNTVLQNIQTRKSKSMDPVYAEANALSSNSRNVNNLGIGNINLGSSGSSSSSLGNNSSPDSSNRMKMISNIVNSPISSLANSNNRMNINSPSNNINKKYVSYNNSNTSSSGSLKQNNNPTPSVKQQYL</sequence>
<dbReference type="SMART" id="SM00194">
    <property type="entry name" value="PTPc"/>
    <property type="match status" value="1"/>
</dbReference>
<feature type="compositionally biased region" description="Polar residues" evidence="8">
    <location>
        <begin position="653"/>
        <end position="667"/>
    </location>
</feature>
<feature type="compositionally biased region" description="Polar residues" evidence="8">
    <location>
        <begin position="375"/>
        <end position="391"/>
    </location>
</feature>
<dbReference type="AlphaFoldDB" id="A0A8D8PUD0"/>
<feature type="region of interest" description="Disordered" evidence="8">
    <location>
        <begin position="634"/>
        <end position="750"/>
    </location>
</feature>